<organism evidence="1 2">
    <name type="scientific">Natrinema hispanicum</name>
    <dbReference type="NCBI Taxonomy" id="392421"/>
    <lineage>
        <taxon>Archaea</taxon>
        <taxon>Methanobacteriati</taxon>
        <taxon>Methanobacteriota</taxon>
        <taxon>Stenosarchaea group</taxon>
        <taxon>Halobacteria</taxon>
        <taxon>Halobacteriales</taxon>
        <taxon>Natrialbaceae</taxon>
        <taxon>Natrinema</taxon>
    </lineage>
</organism>
<sequence>MSQRNHQDRRIVVGLVRVLDNIRIADTQVLTNSEIYHTAEYDN</sequence>
<keyword evidence="2" id="KW-1185">Reference proteome</keyword>
<protein>
    <submittedName>
        <fullName evidence="1">Uncharacterized protein</fullName>
    </submittedName>
</protein>
<dbReference type="Proteomes" id="UP000199320">
    <property type="component" value="Unassembled WGS sequence"/>
</dbReference>
<gene>
    <name evidence="1" type="ORF">SAMN04488694_13619</name>
</gene>
<dbReference type="EMBL" id="FOIC01000036">
    <property type="protein sequence ID" value="SEU06988.1"/>
    <property type="molecule type" value="Genomic_DNA"/>
</dbReference>
<reference evidence="2" key="1">
    <citation type="submission" date="2016-10" db="EMBL/GenBank/DDBJ databases">
        <authorList>
            <person name="Varghese N."/>
            <person name="Submissions S."/>
        </authorList>
    </citation>
    <scope>NUCLEOTIDE SEQUENCE [LARGE SCALE GENOMIC DNA]</scope>
    <source>
        <strain evidence="2">CDM_6</strain>
    </source>
</reference>
<dbReference type="AlphaFoldDB" id="A0A1I0JAI2"/>
<proteinExistence type="predicted"/>
<evidence type="ECO:0000313" key="1">
    <source>
        <dbReference type="EMBL" id="SEU06988.1"/>
    </source>
</evidence>
<name>A0A1I0JAI2_9EURY</name>
<accession>A0A1I0JAI2</accession>
<evidence type="ECO:0000313" key="2">
    <source>
        <dbReference type="Proteomes" id="UP000199320"/>
    </source>
</evidence>
<dbReference type="STRING" id="392421.SAMN04488694_13619"/>